<feature type="signal peptide" evidence="1">
    <location>
        <begin position="1"/>
        <end position="35"/>
    </location>
</feature>
<keyword evidence="3" id="KW-1185">Reference proteome</keyword>
<dbReference type="EMBL" id="JBHUFB010000010">
    <property type="protein sequence ID" value="MFD1813412.1"/>
    <property type="molecule type" value="Genomic_DNA"/>
</dbReference>
<evidence type="ECO:0000313" key="3">
    <source>
        <dbReference type="Proteomes" id="UP001597286"/>
    </source>
</evidence>
<sequence length="234" mass="24336">MPHTSRRVRHTAARITTAAAAAALLAAGATGLATAQSSDAVAPGHDATATHSTTTHGNLTITHEVIGPNIGFYGDEIHYRTTISATEGPARQVTAINQLNENGGCTGHDWTVPISGTVTYTNQAGARVTDSTSLYDGAAGSWTVDRTTDSTVVYDTVYEFYNPSLGIGTGCGRMADPETRADTGEAGERGLNLDAALRVEADGLDTLYWSPTGVTVSCALSCDFLFPASLFFGS</sequence>
<dbReference type="RefSeq" id="WP_378485873.1">
    <property type="nucleotide sequence ID" value="NZ_JBHUFB010000010.1"/>
</dbReference>
<protein>
    <submittedName>
        <fullName evidence="2">Uncharacterized protein</fullName>
    </submittedName>
</protein>
<gene>
    <name evidence="2" type="ORF">ACFSJG_14415</name>
</gene>
<organism evidence="2 3">
    <name type="scientific">Rhodococcus gannanensis</name>
    <dbReference type="NCBI Taxonomy" id="1960308"/>
    <lineage>
        <taxon>Bacteria</taxon>
        <taxon>Bacillati</taxon>
        <taxon>Actinomycetota</taxon>
        <taxon>Actinomycetes</taxon>
        <taxon>Mycobacteriales</taxon>
        <taxon>Nocardiaceae</taxon>
        <taxon>Rhodococcus</taxon>
    </lineage>
</organism>
<name>A0ABW4P4G9_9NOCA</name>
<evidence type="ECO:0000313" key="2">
    <source>
        <dbReference type="EMBL" id="MFD1813412.1"/>
    </source>
</evidence>
<reference evidence="3" key="1">
    <citation type="journal article" date="2019" name="Int. J. Syst. Evol. Microbiol.">
        <title>The Global Catalogue of Microorganisms (GCM) 10K type strain sequencing project: providing services to taxonomists for standard genome sequencing and annotation.</title>
        <authorList>
            <consortium name="The Broad Institute Genomics Platform"/>
            <consortium name="The Broad Institute Genome Sequencing Center for Infectious Disease"/>
            <person name="Wu L."/>
            <person name="Ma J."/>
        </authorList>
    </citation>
    <scope>NUCLEOTIDE SEQUENCE [LARGE SCALE GENOMIC DNA]</scope>
    <source>
        <strain evidence="3">DT72</strain>
    </source>
</reference>
<dbReference type="Proteomes" id="UP001597286">
    <property type="component" value="Unassembled WGS sequence"/>
</dbReference>
<comment type="caution">
    <text evidence="2">The sequence shown here is derived from an EMBL/GenBank/DDBJ whole genome shotgun (WGS) entry which is preliminary data.</text>
</comment>
<proteinExistence type="predicted"/>
<evidence type="ECO:0000256" key="1">
    <source>
        <dbReference type="SAM" id="SignalP"/>
    </source>
</evidence>
<accession>A0ABW4P4G9</accession>
<feature type="chain" id="PRO_5047266227" evidence="1">
    <location>
        <begin position="36"/>
        <end position="234"/>
    </location>
</feature>
<keyword evidence="1" id="KW-0732">Signal</keyword>